<evidence type="ECO:0000313" key="3">
    <source>
        <dbReference type="Proteomes" id="UP000002051"/>
    </source>
</evidence>
<reference evidence="1 3" key="2">
    <citation type="journal article" date="2014" name="BMC Genomics">
        <title>An improved genome release (version Mt4.0) for the model legume Medicago truncatula.</title>
        <authorList>
            <person name="Tang H."/>
            <person name="Krishnakumar V."/>
            <person name="Bidwell S."/>
            <person name="Rosen B."/>
            <person name="Chan A."/>
            <person name="Zhou S."/>
            <person name="Gentzbittel L."/>
            <person name="Childs K.L."/>
            <person name="Yandell M."/>
            <person name="Gundlach H."/>
            <person name="Mayer K.F."/>
            <person name="Schwartz D.C."/>
            <person name="Town C.D."/>
        </authorList>
    </citation>
    <scope>GENOME REANNOTATION</scope>
    <source>
        <strain evidence="2 3">cv. Jemalong A17</strain>
    </source>
</reference>
<dbReference type="EnsemblPlants" id="AES76040">
    <property type="protein sequence ID" value="AES76040"/>
    <property type="gene ID" value="MTR_6g069410"/>
</dbReference>
<accession>G7KPS3</accession>
<dbReference type="HOGENOM" id="CLU_1663397_0_0_1"/>
<keyword evidence="3" id="KW-1185">Reference proteome</keyword>
<dbReference type="Proteomes" id="UP000002051">
    <property type="component" value="Chromosome 6"/>
</dbReference>
<dbReference type="EMBL" id="CM001222">
    <property type="protein sequence ID" value="AES76040.1"/>
    <property type="molecule type" value="Genomic_DNA"/>
</dbReference>
<proteinExistence type="predicted"/>
<reference evidence="2" key="3">
    <citation type="submission" date="2015-04" db="UniProtKB">
        <authorList>
            <consortium name="EnsemblPlants"/>
        </authorList>
    </citation>
    <scope>IDENTIFICATION</scope>
    <source>
        <strain evidence="2">cv. Jemalong A17</strain>
    </source>
</reference>
<name>G7KPS3_MEDTR</name>
<gene>
    <name evidence="1" type="ordered locus">MTR_6g069410</name>
</gene>
<sequence length="159" mass="17835">MKYFSFLSKPGFDPGTCGLWAHHASAADTSVSFIVERQTSFMIYFFCTWRNESIFKEDFTKLANPALLILVLCRLKLVMMTTPELGPRHMDTIFIGYHGPRIGWTKLNCNGACQRDTNLIGLCDALQAEMWGIYIGMYMPGFDPGTCGLWAHHASAAPL</sequence>
<reference evidence="1 3" key="1">
    <citation type="journal article" date="2011" name="Nature">
        <title>The Medicago genome provides insight into the evolution of rhizobial symbioses.</title>
        <authorList>
            <person name="Young N.D."/>
            <person name="Debelle F."/>
            <person name="Oldroyd G.E."/>
            <person name="Geurts R."/>
            <person name="Cannon S.B."/>
            <person name="Udvardi M.K."/>
            <person name="Benedito V.A."/>
            <person name="Mayer K.F."/>
            <person name="Gouzy J."/>
            <person name="Schoof H."/>
            <person name="Van de Peer Y."/>
            <person name="Proost S."/>
            <person name="Cook D.R."/>
            <person name="Meyers B.C."/>
            <person name="Spannagl M."/>
            <person name="Cheung F."/>
            <person name="De Mita S."/>
            <person name="Krishnakumar V."/>
            <person name="Gundlach H."/>
            <person name="Zhou S."/>
            <person name="Mudge J."/>
            <person name="Bharti A.K."/>
            <person name="Murray J.D."/>
            <person name="Naoumkina M.A."/>
            <person name="Rosen B."/>
            <person name="Silverstein K.A."/>
            <person name="Tang H."/>
            <person name="Rombauts S."/>
            <person name="Zhao P.X."/>
            <person name="Zhou P."/>
            <person name="Barbe V."/>
            <person name="Bardou P."/>
            <person name="Bechner M."/>
            <person name="Bellec A."/>
            <person name="Berger A."/>
            <person name="Berges H."/>
            <person name="Bidwell S."/>
            <person name="Bisseling T."/>
            <person name="Choisne N."/>
            <person name="Couloux A."/>
            <person name="Denny R."/>
            <person name="Deshpande S."/>
            <person name="Dai X."/>
            <person name="Doyle J.J."/>
            <person name="Dudez A.M."/>
            <person name="Farmer A.D."/>
            <person name="Fouteau S."/>
            <person name="Franken C."/>
            <person name="Gibelin C."/>
            <person name="Gish J."/>
            <person name="Goldstein S."/>
            <person name="Gonzalez A.J."/>
            <person name="Green P.J."/>
            <person name="Hallab A."/>
            <person name="Hartog M."/>
            <person name="Hua A."/>
            <person name="Humphray S.J."/>
            <person name="Jeong D.H."/>
            <person name="Jing Y."/>
            <person name="Jocker A."/>
            <person name="Kenton S.M."/>
            <person name="Kim D.J."/>
            <person name="Klee K."/>
            <person name="Lai H."/>
            <person name="Lang C."/>
            <person name="Lin S."/>
            <person name="Macmil S.L."/>
            <person name="Magdelenat G."/>
            <person name="Matthews L."/>
            <person name="McCorrison J."/>
            <person name="Monaghan E.L."/>
            <person name="Mun J.H."/>
            <person name="Najar F.Z."/>
            <person name="Nicholson C."/>
            <person name="Noirot C."/>
            <person name="O'Bleness M."/>
            <person name="Paule C.R."/>
            <person name="Poulain J."/>
            <person name="Prion F."/>
            <person name="Qin B."/>
            <person name="Qu C."/>
            <person name="Retzel E.F."/>
            <person name="Riddle C."/>
            <person name="Sallet E."/>
            <person name="Samain S."/>
            <person name="Samson N."/>
            <person name="Sanders I."/>
            <person name="Saurat O."/>
            <person name="Scarpelli C."/>
            <person name="Schiex T."/>
            <person name="Segurens B."/>
            <person name="Severin A.J."/>
            <person name="Sherrier D.J."/>
            <person name="Shi R."/>
            <person name="Sims S."/>
            <person name="Singer S.R."/>
            <person name="Sinharoy S."/>
            <person name="Sterck L."/>
            <person name="Viollet A."/>
            <person name="Wang B.B."/>
            <person name="Wang K."/>
            <person name="Wang M."/>
            <person name="Wang X."/>
            <person name="Warfsmann J."/>
            <person name="Weissenbach J."/>
            <person name="White D.D."/>
            <person name="White J.D."/>
            <person name="Wiley G.B."/>
            <person name="Wincker P."/>
            <person name="Xing Y."/>
            <person name="Yang L."/>
            <person name="Yao Z."/>
            <person name="Ying F."/>
            <person name="Zhai J."/>
            <person name="Zhou L."/>
            <person name="Zuber A."/>
            <person name="Denarie J."/>
            <person name="Dixon R.A."/>
            <person name="May G.D."/>
            <person name="Schwartz D.C."/>
            <person name="Rogers J."/>
            <person name="Quetier F."/>
            <person name="Town C.D."/>
            <person name="Roe B.A."/>
        </authorList>
    </citation>
    <scope>NUCLEOTIDE SEQUENCE [LARGE SCALE GENOMIC DNA]</scope>
    <source>
        <strain evidence="1">A17</strain>
        <strain evidence="2 3">cv. Jemalong A17</strain>
    </source>
</reference>
<evidence type="ECO:0000313" key="2">
    <source>
        <dbReference type="EnsemblPlants" id="AES76040"/>
    </source>
</evidence>
<protein>
    <submittedName>
        <fullName evidence="1 2">Uncharacterized protein</fullName>
    </submittedName>
</protein>
<dbReference type="PaxDb" id="3880-AES76040"/>
<dbReference type="AlphaFoldDB" id="G7KPS3"/>
<organism evidence="1 3">
    <name type="scientific">Medicago truncatula</name>
    <name type="common">Barrel medic</name>
    <name type="synonym">Medicago tribuloides</name>
    <dbReference type="NCBI Taxonomy" id="3880"/>
    <lineage>
        <taxon>Eukaryota</taxon>
        <taxon>Viridiplantae</taxon>
        <taxon>Streptophyta</taxon>
        <taxon>Embryophyta</taxon>
        <taxon>Tracheophyta</taxon>
        <taxon>Spermatophyta</taxon>
        <taxon>Magnoliopsida</taxon>
        <taxon>eudicotyledons</taxon>
        <taxon>Gunneridae</taxon>
        <taxon>Pentapetalae</taxon>
        <taxon>rosids</taxon>
        <taxon>fabids</taxon>
        <taxon>Fabales</taxon>
        <taxon>Fabaceae</taxon>
        <taxon>Papilionoideae</taxon>
        <taxon>50 kb inversion clade</taxon>
        <taxon>NPAAA clade</taxon>
        <taxon>Hologalegina</taxon>
        <taxon>IRL clade</taxon>
        <taxon>Trifolieae</taxon>
        <taxon>Medicago</taxon>
    </lineage>
</organism>
<evidence type="ECO:0000313" key="1">
    <source>
        <dbReference type="EMBL" id="AES76040.1"/>
    </source>
</evidence>